<evidence type="ECO:0000313" key="1">
    <source>
        <dbReference type="EMBL" id="EAT80006.1"/>
    </source>
</evidence>
<dbReference type="EMBL" id="CH445347">
    <property type="protein sequence ID" value="EAT80006.1"/>
    <property type="molecule type" value="Genomic_DNA"/>
</dbReference>
<dbReference type="InParanoid" id="Q0U6A6"/>
<organism evidence="1 2">
    <name type="scientific">Phaeosphaeria nodorum (strain SN15 / ATCC MYA-4574 / FGSC 10173)</name>
    <name type="common">Glume blotch fungus</name>
    <name type="synonym">Parastagonospora nodorum</name>
    <dbReference type="NCBI Taxonomy" id="321614"/>
    <lineage>
        <taxon>Eukaryota</taxon>
        <taxon>Fungi</taxon>
        <taxon>Dikarya</taxon>
        <taxon>Ascomycota</taxon>
        <taxon>Pezizomycotina</taxon>
        <taxon>Dothideomycetes</taxon>
        <taxon>Pleosporomycetidae</taxon>
        <taxon>Pleosporales</taxon>
        <taxon>Pleosporineae</taxon>
        <taxon>Phaeosphaeriaceae</taxon>
        <taxon>Parastagonospora</taxon>
    </lineage>
</organism>
<evidence type="ECO:0000313" key="2">
    <source>
        <dbReference type="Proteomes" id="UP000001055"/>
    </source>
</evidence>
<name>Q0U6A6_PHANO</name>
<dbReference type="KEGG" id="pno:SNOG_12708"/>
<dbReference type="RefSeq" id="XP_001802928.1">
    <property type="nucleotide sequence ID" value="XM_001802876.1"/>
</dbReference>
<dbReference type="AlphaFoldDB" id="Q0U6A6"/>
<dbReference type="Proteomes" id="UP000001055">
    <property type="component" value="Unassembled WGS sequence"/>
</dbReference>
<gene>
    <name evidence="1" type="ORF">SNOG_12708</name>
</gene>
<dbReference type="GeneID" id="5979839"/>
<proteinExistence type="predicted"/>
<sequence>MSTLGECVSGTTHGWCDADVVVMRLSPQFEIQAAPRAEMMTTVQPAQ</sequence>
<protein>
    <submittedName>
        <fullName evidence="1">Uncharacterized protein</fullName>
    </submittedName>
</protein>
<accession>Q0U6A6</accession>
<reference evidence="2" key="1">
    <citation type="journal article" date="2007" name="Plant Cell">
        <title>Dothideomycete-plant interactions illuminated by genome sequencing and EST analysis of the wheat pathogen Stagonospora nodorum.</title>
        <authorList>
            <person name="Hane J.K."/>
            <person name="Lowe R.G."/>
            <person name="Solomon P.S."/>
            <person name="Tan K.C."/>
            <person name="Schoch C.L."/>
            <person name="Spatafora J.W."/>
            <person name="Crous P.W."/>
            <person name="Kodira C."/>
            <person name="Birren B.W."/>
            <person name="Galagan J.E."/>
            <person name="Torriani S.F."/>
            <person name="McDonald B.A."/>
            <person name="Oliver R.P."/>
        </authorList>
    </citation>
    <scope>NUCLEOTIDE SEQUENCE [LARGE SCALE GENOMIC DNA]</scope>
    <source>
        <strain evidence="2">SN15 / ATCC MYA-4574 / FGSC 10173</strain>
    </source>
</reference>